<gene>
    <name evidence="3" type="ORF">GCM10007368_14720</name>
</gene>
<name>A0ABQ2B3M7_9MICO</name>
<feature type="signal peptide" evidence="2">
    <location>
        <begin position="1"/>
        <end position="23"/>
    </location>
</feature>
<accession>A0ABQ2B3M7</accession>
<keyword evidence="4" id="KW-1185">Reference proteome</keyword>
<evidence type="ECO:0000256" key="1">
    <source>
        <dbReference type="SAM" id="MobiDB-lite"/>
    </source>
</evidence>
<comment type="caution">
    <text evidence="3">The sequence shown here is derived from an EMBL/GenBank/DDBJ whole genome shotgun (WGS) entry which is preliminary data.</text>
</comment>
<feature type="compositionally biased region" description="Low complexity" evidence="1">
    <location>
        <begin position="21"/>
        <end position="44"/>
    </location>
</feature>
<protein>
    <recommendedName>
        <fullName evidence="5">Pre-peptidase</fullName>
    </recommendedName>
</protein>
<evidence type="ECO:0000313" key="4">
    <source>
        <dbReference type="Proteomes" id="UP000632535"/>
    </source>
</evidence>
<feature type="compositionally biased region" description="Basic and acidic residues" evidence="1">
    <location>
        <begin position="46"/>
        <end position="57"/>
    </location>
</feature>
<evidence type="ECO:0000256" key="2">
    <source>
        <dbReference type="SAM" id="SignalP"/>
    </source>
</evidence>
<reference evidence="4" key="1">
    <citation type="journal article" date="2019" name="Int. J. Syst. Evol. Microbiol.">
        <title>The Global Catalogue of Microorganisms (GCM) 10K type strain sequencing project: providing services to taxonomists for standard genome sequencing and annotation.</title>
        <authorList>
            <consortium name="The Broad Institute Genomics Platform"/>
            <consortium name="The Broad Institute Genome Sequencing Center for Infectious Disease"/>
            <person name="Wu L."/>
            <person name="Ma J."/>
        </authorList>
    </citation>
    <scope>NUCLEOTIDE SEQUENCE [LARGE SCALE GENOMIC DNA]</scope>
    <source>
        <strain evidence="4">CCM 8653</strain>
    </source>
</reference>
<evidence type="ECO:0008006" key="5">
    <source>
        <dbReference type="Google" id="ProtNLM"/>
    </source>
</evidence>
<organism evidence="3 4">
    <name type="scientific">Isoptericola cucumis</name>
    <dbReference type="NCBI Taxonomy" id="1776856"/>
    <lineage>
        <taxon>Bacteria</taxon>
        <taxon>Bacillati</taxon>
        <taxon>Actinomycetota</taxon>
        <taxon>Actinomycetes</taxon>
        <taxon>Micrococcales</taxon>
        <taxon>Promicromonosporaceae</taxon>
        <taxon>Isoptericola</taxon>
    </lineage>
</organism>
<proteinExistence type="predicted"/>
<feature type="region of interest" description="Disordered" evidence="1">
    <location>
        <begin position="21"/>
        <end position="57"/>
    </location>
</feature>
<sequence length="613" mass="63967">MVLAGATALAAPLALVGVSTSSAAPETVAAPAAPGPASGPSASPGDDEHPDRTGGIDGEAMRQRIMHESPGKNAPGLRADEDALRVQEKDSGDTADDGGQEAQRLPAPRTPSGWEVRVDGSLSTEAIDPEPIAPNDEDDGAIPLARDLRLGAERDGISTTGTIGDGPHGSEGTKTGDYDFYRLDASKGETLTVDLAPGGELAANALLYDADGNLVVGAQDMTGDGAVHLSERITEPGAYYVAVGNHYPADPFDPASGPAVITEGPYDLDITVHARGEADTDTFVVPLRQGDVLGTTVRGAARQVAIHELSGELVQASSTDPGVIYPDDSPLPRGGNATGNHVVEKSGLYLVSVADGSGDYELTVGAHRAPSTQRERPQTVLLDFSGPSFDNRIFGASAVEPGVRDISPMRDFLPRWGLEKSDERAVIEATTARVREMLRDEIPGSQVRVVTSLEHPDLFGKPGVSRVIIGGDPEEAGIIPALGLSESVDPGNFARAETAIVMPGPMSGDESPISLNHFLTDDSDRVRAVAQGLGNTTGHEIGHFLGSFHTDDDDEPTNVMNTGNRLQFYAVGPDGVAGTVDDDHIAMRTSRYDPLQGISGIEDTIGRTSVALR</sequence>
<dbReference type="EMBL" id="BMDG01000004">
    <property type="protein sequence ID" value="GGI07148.1"/>
    <property type="molecule type" value="Genomic_DNA"/>
</dbReference>
<keyword evidence="2" id="KW-0732">Signal</keyword>
<dbReference type="SUPFAM" id="SSF89260">
    <property type="entry name" value="Collagen-binding domain"/>
    <property type="match status" value="1"/>
</dbReference>
<evidence type="ECO:0000313" key="3">
    <source>
        <dbReference type="EMBL" id="GGI07148.1"/>
    </source>
</evidence>
<dbReference type="Gene3D" id="2.60.120.380">
    <property type="match status" value="1"/>
</dbReference>
<feature type="region of interest" description="Disordered" evidence="1">
    <location>
        <begin position="87"/>
        <end position="116"/>
    </location>
</feature>
<dbReference type="Proteomes" id="UP000632535">
    <property type="component" value="Unassembled WGS sequence"/>
</dbReference>
<feature type="chain" id="PRO_5047245760" description="Pre-peptidase" evidence="2">
    <location>
        <begin position="24"/>
        <end position="613"/>
    </location>
</feature>